<proteinExistence type="predicted"/>
<keyword evidence="1" id="KW-0812">Transmembrane</keyword>
<keyword evidence="1" id="KW-1133">Transmembrane helix</keyword>
<feature type="transmembrane region" description="Helical" evidence="1">
    <location>
        <begin position="17"/>
        <end position="36"/>
    </location>
</feature>
<name>A0A934U5S5_9NOCA</name>
<dbReference type="AlphaFoldDB" id="A0A934U5S5"/>
<evidence type="ECO:0000313" key="2">
    <source>
        <dbReference type="EMBL" id="MBJ8341761.1"/>
    </source>
</evidence>
<comment type="caution">
    <text evidence="2">The sequence shown here is derived from an EMBL/GenBank/DDBJ whole genome shotgun (WGS) entry which is preliminary data.</text>
</comment>
<dbReference type="EMBL" id="JAEMNV010000008">
    <property type="protein sequence ID" value="MBJ8341761.1"/>
    <property type="molecule type" value="Genomic_DNA"/>
</dbReference>
<keyword evidence="1" id="KW-0472">Membrane</keyword>
<reference evidence="2" key="1">
    <citation type="submission" date="2020-12" db="EMBL/GenBank/DDBJ databases">
        <title>Antrihabitans popcorni sp. nov. and Antrihabitans auranticaus sp. nov., isolated from a larva cave.</title>
        <authorList>
            <person name="Lee S.D."/>
            <person name="Kim I.S."/>
        </authorList>
    </citation>
    <scope>NUCLEOTIDE SEQUENCE</scope>
    <source>
        <strain evidence="2">YC3-6</strain>
    </source>
</reference>
<evidence type="ECO:0000313" key="3">
    <source>
        <dbReference type="Proteomes" id="UP000655868"/>
    </source>
</evidence>
<organism evidence="2 3">
    <name type="scientific">Antrihabitans stalagmiti</name>
    <dbReference type="NCBI Taxonomy" id="2799499"/>
    <lineage>
        <taxon>Bacteria</taxon>
        <taxon>Bacillati</taxon>
        <taxon>Actinomycetota</taxon>
        <taxon>Actinomycetes</taxon>
        <taxon>Mycobacteriales</taxon>
        <taxon>Nocardiaceae</taxon>
        <taxon>Antrihabitans</taxon>
    </lineage>
</organism>
<dbReference type="Proteomes" id="UP000655868">
    <property type="component" value="Unassembled WGS sequence"/>
</dbReference>
<protein>
    <recommendedName>
        <fullName evidence="4">Peptidase MA-like domain-containing protein</fullName>
    </recommendedName>
</protein>
<gene>
    <name evidence="2" type="ORF">JGU71_23015</name>
</gene>
<sequence>MSPLDADLGRRTPRWELFALLGLAVALVIVGAVFAFESRENTAEQSAVAEAPPDPYATARQADVQALLDSWARALRSGDTAALAALFDRDAAPGFLDREVRRAQNLRNVPLADFGFDIGTEPETPVPRETVDALQASDVWMPPVYLRYAVTGPDAAPTRKPVALTLARRGETWLLLSDAPVGDRVTWRGPWDFGPLLAKSVPSGNGRTSVVLGHLDDADNVNALAAEVSTAVPAVTELWGTDWARSALVIATSSRDEFVELVGSSYSGSEIAAVSVSDVVRTPPVTGQRVVFSPTAAQRLDDVTRRAVLRHELTHIATRAVTVDGSPMWLLEGFADYSGYRGTGLSLGRIAPTLVAEVDAFGLPVALPSDADFAASATARLAYEQGWAVCAYIAAEFGEPALVALYRALARGPIDEPGVDRVLQEVLGIGTADLVRGWAEWLRPQT</sequence>
<evidence type="ECO:0008006" key="4">
    <source>
        <dbReference type="Google" id="ProtNLM"/>
    </source>
</evidence>
<evidence type="ECO:0000256" key="1">
    <source>
        <dbReference type="SAM" id="Phobius"/>
    </source>
</evidence>
<accession>A0A934U5S5</accession>
<keyword evidence="3" id="KW-1185">Reference proteome</keyword>